<evidence type="ECO:0000313" key="2">
    <source>
        <dbReference type="Proteomes" id="UP001152759"/>
    </source>
</evidence>
<reference evidence="1" key="1">
    <citation type="submission" date="2021-12" db="EMBL/GenBank/DDBJ databases">
        <authorList>
            <person name="King R."/>
        </authorList>
    </citation>
    <scope>NUCLEOTIDE SEQUENCE</scope>
</reference>
<dbReference type="Proteomes" id="UP001152759">
    <property type="component" value="Chromosome 3"/>
</dbReference>
<dbReference type="EMBL" id="OU963864">
    <property type="protein sequence ID" value="CAH0386558.1"/>
    <property type="molecule type" value="Genomic_DNA"/>
</dbReference>
<gene>
    <name evidence="1" type="ORF">BEMITA_LOCUS5654</name>
</gene>
<name>A0A9P0A8R0_BEMTA</name>
<protein>
    <submittedName>
        <fullName evidence="1">Uncharacterized protein</fullName>
    </submittedName>
</protein>
<evidence type="ECO:0000313" key="1">
    <source>
        <dbReference type="EMBL" id="CAH0386558.1"/>
    </source>
</evidence>
<proteinExistence type="predicted"/>
<keyword evidence="2" id="KW-1185">Reference proteome</keyword>
<organism evidence="1 2">
    <name type="scientific">Bemisia tabaci</name>
    <name type="common">Sweetpotato whitefly</name>
    <name type="synonym">Aleurodes tabaci</name>
    <dbReference type="NCBI Taxonomy" id="7038"/>
    <lineage>
        <taxon>Eukaryota</taxon>
        <taxon>Metazoa</taxon>
        <taxon>Ecdysozoa</taxon>
        <taxon>Arthropoda</taxon>
        <taxon>Hexapoda</taxon>
        <taxon>Insecta</taxon>
        <taxon>Pterygota</taxon>
        <taxon>Neoptera</taxon>
        <taxon>Paraneoptera</taxon>
        <taxon>Hemiptera</taxon>
        <taxon>Sternorrhyncha</taxon>
        <taxon>Aleyrodoidea</taxon>
        <taxon>Aleyrodidae</taxon>
        <taxon>Aleyrodinae</taxon>
        <taxon>Bemisia</taxon>
    </lineage>
</organism>
<accession>A0A9P0A8R0</accession>
<sequence>MTKTQGNSVLTASVPSPELIAEVESHVYTYCKVIIRNVIEPVLLALCDRPRFDAQILPRMKTVDSILNNSPRSVNQESENHPSVRELDFELKGLKNDLKTIMQIQEALAITDNHGSMEVLSPCRRYIAPLLGSSEKHLQISTSIVTY</sequence>
<dbReference type="AlphaFoldDB" id="A0A9P0A8R0"/>